<organism evidence="1 2">
    <name type="scientific">Clostridium novyi (strain NT)</name>
    <dbReference type="NCBI Taxonomy" id="386415"/>
    <lineage>
        <taxon>Bacteria</taxon>
        <taxon>Bacillati</taxon>
        <taxon>Bacillota</taxon>
        <taxon>Clostridia</taxon>
        <taxon>Eubacteriales</taxon>
        <taxon>Clostridiaceae</taxon>
        <taxon>Clostridium</taxon>
    </lineage>
</organism>
<dbReference type="AlphaFoldDB" id="A0PYK9"/>
<gene>
    <name evidence="1" type="ordered locus">NT01CX_1379</name>
</gene>
<evidence type="ECO:0000313" key="1">
    <source>
        <dbReference type="EMBL" id="ABK61948.1"/>
    </source>
</evidence>
<dbReference type="STRING" id="386415.NT01CX_1379"/>
<dbReference type="GO" id="GO:0009295">
    <property type="term" value="C:nucleoid"/>
    <property type="evidence" value="ECO:0007669"/>
    <property type="project" value="InterPro"/>
</dbReference>
<protein>
    <submittedName>
        <fullName evidence="1">Conserved protein</fullName>
    </submittedName>
</protein>
<sequence>MNDLEYINDITINEAVIHILDNNADEPILNEYKLELNDEVYTFLTKHIQKCFKDEELKYAVFNDERNIVKDVSQEFLSKECEFLEASKELARQMFILMRSKGSIASCDLVVVHISTEYGSMLGVMKMDYIKNYFHTVEVVDEKIDINIIPQYTGLPASGQKINKCAFIKPIRDDNEYDLMVIDKQTKNKKSEEYGSNYFIGNYLGCRVIDNERDITKSFVETAEKWTRTNLKENAEAQENIRNTIKKKLREEEEFDVKEVAEDLFGDETVVKESFVNFVKEEGGVEKVAVDKEWVDKKFKRIRLKIDKDIDVYLNEDAYNDNSRFEIIRNGDGTINMVIKHISNYIEK</sequence>
<name>A0PYK9_CLONN</name>
<dbReference type="KEGG" id="cno:NT01CX_1379"/>
<dbReference type="EMBL" id="CP000382">
    <property type="protein sequence ID" value="ABK61948.1"/>
    <property type="molecule type" value="Genomic_DNA"/>
</dbReference>
<dbReference type="HOGENOM" id="CLU_069338_0_0_9"/>
<reference evidence="1 2" key="1">
    <citation type="journal article" date="2006" name="Nat. Biotechnol.">
        <title>The genome and transcriptomes of the anti-tumor agent Clostridium novyi-NT.</title>
        <authorList>
            <person name="Bettegowda C."/>
            <person name="Huang X."/>
            <person name="Lin J."/>
            <person name="Cheong I."/>
            <person name="Kohli M."/>
            <person name="Szabo S.A."/>
            <person name="Zhang X."/>
            <person name="Diaz L.A. Jr."/>
            <person name="Velculescu V.E."/>
            <person name="Parmigiani G."/>
            <person name="Kinzler K.W."/>
            <person name="Vogelstein B."/>
            <person name="Zhou S."/>
        </authorList>
    </citation>
    <scope>NUCLEOTIDE SEQUENCE [LARGE SCALE GENOMIC DNA]</scope>
    <source>
        <strain evidence="1 2">NT</strain>
    </source>
</reference>
<dbReference type="InterPro" id="IPR007358">
    <property type="entry name" value="Nucleoid_associated_NdpA"/>
</dbReference>
<dbReference type="Proteomes" id="UP000008220">
    <property type="component" value="Chromosome"/>
</dbReference>
<proteinExistence type="predicted"/>
<dbReference type="Pfam" id="PF04245">
    <property type="entry name" value="NA37"/>
    <property type="match status" value="1"/>
</dbReference>
<accession>A0PYK9</accession>
<dbReference type="eggNOG" id="COG3081">
    <property type="taxonomic scope" value="Bacteria"/>
</dbReference>
<evidence type="ECO:0000313" key="2">
    <source>
        <dbReference type="Proteomes" id="UP000008220"/>
    </source>
</evidence>
<keyword evidence="2" id="KW-1185">Reference proteome</keyword>